<gene>
    <name evidence="2" type="ORF">C5167_008366</name>
</gene>
<proteinExistence type="predicted"/>
<feature type="region of interest" description="Disordered" evidence="1">
    <location>
        <begin position="42"/>
        <end position="62"/>
    </location>
</feature>
<name>A0A4Y7JUB5_PAPSO</name>
<evidence type="ECO:0000256" key="1">
    <source>
        <dbReference type="SAM" id="MobiDB-lite"/>
    </source>
</evidence>
<dbReference type="Gramene" id="RZC64674">
    <property type="protein sequence ID" value="RZC64674"/>
    <property type="gene ID" value="C5167_008366"/>
</dbReference>
<dbReference type="AlphaFoldDB" id="A0A4Y7JUB5"/>
<evidence type="ECO:0000313" key="3">
    <source>
        <dbReference type="Proteomes" id="UP000316621"/>
    </source>
</evidence>
<accession>A0A4Y7JUB5</accession>
<evidence type="ECO:0000313" key="2">
    <source>
        <dbReference type="EMBL" id="RZC64674.1"/>
    </source>
</evidence>
<dbReference type="EMBL" id="CM010720">
    <property type="protein sequence ID" value="RZC64674.1"/>
    <property type="molecule type" value="Genomic_DNA"/>
</dbReference>
<organism evidence="2 3">
    <name type="scientific">Papaver somniferum</name>
    <name type="common">Opium poppy</name>
    <dbReference type="NCBI Taxonomy" id="3469"/>
    <lineage>
        <taxon>Eukaryota</taxon>
        <taxon>Viridiplantae</taxon>
        <taxon>Streptophyta</taxon>
        <taxon>Embryophyta</taxon>
        <taxon>Tracheophyta</taxon>
        <taxon>Spermatophyta</taxon>
        <taxon>Magnoliopsida</taxon>
        <taxon>Ranunculales</taxon>
        <taxon>Papaveraceae</taxon>
        <taxon>Papaveroideae</taxon>
        <taxon>Papaver</taxon>
    </lineage>
</organism>
<reference evidence="2 3" key="1">
    <citation type="journal article" date="2018" name="Science">
        <title>The opium poppy genome and morphinan production.</title>
        <authorList>
            <person name="Guo L."/>
            <person name="Winzer T."/>
            <person name="Yang X."/>
            <person name="Li Y."/>
            <person name="Ning Z."/>
            <person name="He Z."/>
            <person name="Teodor R."/>
            <person name="Lu Y."/>
            <person name="Bowser T.A."/>
            <person name="Graham I.A."/>
            <person name="Ye K."/>
        </authorList>
    </citation>
    <scope>NUCLEOTIDE SEQUENCE [LARGE SCALE GENOMIC DNA]</scope>
    <source>
        <strain evidence="3">cv. HN1</strain>
        <tissue evidence="2">Leaves</tissue>
    </source>
</reference>
<protein>
    <submittedName>
        <fullName evidence="2">Uncharacterized protein</fullName>
    </submittedName>
</protein>
<dbReference type="Proteomes" id="UP000316621">
    <property type="component" value="Chromosome 6"/>
</dbReference>
<sequence>MGGGGSFSAGGPGKGCTHGCSKVSNVEICIGKKLLRTWDILAESPRSKAPHKESAEKTALGE</sequence>
<keyword evidence="3" id="KW-1185">Reference proteome</keyword>